<name>A0ABU2BS72_9ACTN</name>
<accession>A0ABU2BS72</accession>
<dbReference type="PANTHER" id="PTHR10434:SF55">
    <property type="entry name" value="POSSIBLE ACYLTRANSFERASE"/>
    <property type="match status" value="1"/>
</dbReference>
<evidence type="ECO:0000256" key="3">
    <source>
        <dbReference type="SAM" id="MobiDB-lite"/>
    </source>
</evidence>
<keyword evidence="1" id="KW-0808">Transferase</keyword>
<keyword evidence="7" id="KW-1185">Reference proteome</keyword>
<dbReference type="SUPFAM" id="SSF69593">
    <property type="entry name" value="Glycerol-3-phosphate (1)-acyltransferase"/>
    <property type="match status" value="1"/>
</dbReference>
<dbReference type="EMBL" id="JAVDYG010000001">
    <property type="protein sequence ID" value="MDR7361493.1"/>
    <property type="molecule type" value="Genomic_DNA"/>
</dbReference>
<evidence type="ECO:0000259" key="5">
    <source>
        <dbReference type="SMART" id="SM00563"/>
    </source>
</evidence>
<dbReference type="Pfam" id="PF01553">
    <property type="entry name" value="Acyltransferase"/>
    <property type="match status" value="1"/>
</dbReference>
<dbReference type="SMART" id="SM00563">
    <property type="entry name" value="PlsC"/>
    <property type="match status" value="1"/>
</dbReference>
<dbReference type="Proteomes" id="UP001183648">
    <property type="component" value="Unassembled WGS sequence"/>
</dbReference>
<keyword evidence="4" id="KW-0472">Membrane</keyword>
<feature type="region of interest" description="Disordered" evidence="3">
    <location>
        <begin position="228"/>
        <end position="259"/>
    </location>
</feature>
<dbReference type="RefSeq" id="WP_310299510.1">
    <property type="nucleotide sequence ID" value="NZ_BAAAPS010000007.1"/>
</dbReference>
<evidence type="ECO:0000256" key="1">
    <source>
        <dbReference type="ARBA" id="ARBA00022679"/>
    </source>
</evidence>
<dbReference type="GO" id="GO:0016746">
    <property type="term" value="F:acyltransferase activity"/>
    <property type="evidence" value="ECO:0007669"/>
    <property type="project" value="UniProtKB-KW"/>
</dbReference>
<feature type="transmembrane region" description="Helical" evidence="4">
    <location>
        <begin position="12"/>
        <end position="30"/>
    </location>
</feature>
<keyword evidence="2 6" id="KW-0012">Acyltransferase</keyword>
<protein>
    <submittedName>
        <fullName evidence="6">1-acyl-sn-glycerol-3-phosphate acyltransferase</fullName>
    </submittedName>
</protein>
<organism evidence="6 7">
    <name type="scientific">Nocardioides marmoribigeumensis</name>
    <dbReference type="NCBI Taxonomy" id="433649"/>
    <lineage>
        <taxon>Bacteria</taxon>
        <taxon>Bacillati</taxon>
        <taxon>Actinomycetota</taxon>
        <taxon>Actinomycetes</taxon>
        <taxon>Propionibacteriales</taxon>
        <taxon>Nocardioidaceae</taxon>
        <taxon>Nocardioides</taxon>
    </lineage>
</organism>
<keyword evidence="4" id="KW-0812">Transmembrane</keyword>
<evidence type="ECO:0000313" key="6">
    <source>
        <dbReference type="EMBL" id="MDR7361493.1"/>
    </source>
</evidence>
<comment type="caution">
    <text evidence="6">The sequence shown here is derived from an EMBL/GenBank/DDBJ whole genome shotgun (WGS) entry which is preliminary data.</text>
</comment>
<dbReference type="InterPro" id="IPR002123">
    <property type="entry name" value="Plipid/glycerol_acylTrfase"/>
</dbReference>
<dbReference type="PANTHER" id="PTHR10434">
    <property type="entry name" value="1-ACYL-SN-GLYCEROL-3-PHOSPHATE ACYLTRANSFERASE"/>
    <property type="match status" value="1"/>
</dbReference>
<keyword evidence="4" id="KW-1133">Transmembrane helix</keyword>
<reference evidence="6 7" key="1">
    <citation type="submission" date="2023-07" db="EMBL/GenBank/DDBJ databases">
        <title>Sequencing the genomes of 1000 actinobacteria strains.</title>
        <authorList>
            <person name="Klenk H.-P."/>
        </authorList>
    </citation>
    <scope>NUCLEOTIDE SEQUENCE [LARGE SCALE GENOMIC DNA]</scope>
    <source>
        <strain evidence="6 7">DSM 19426</strain>
    </source>
</reference>
<feature type="domain" description="Phospholipid/glycerol acyltransferase" evidence="5">
    <location>
        <begin position="46"/>
        <end position="164"/>
    </location>
</feature>
<evidence type="ECO:0000256" key="4">
    <source>
        <dbReference type="SAM" id="Phobius"/>
    </source>
</evidence>
<dbReference type="CDD" id="cd07989">
    <property type="entry name" value="LPLAT_AGPAT-like"/>
    <property type="match status" value="1"/>
</dbReference>
<evidence type="ECO:0000313" key="7">
    <source>
        <dbReference type="Proteomes" id="UP001183648"/>
    </source>
</evidence>
<evidence type="ECO:0000256" key="2">
    <source>
        <dbReference type="ARBA" id="ARBA00023315"/>
    </source>
</evidence>
<gene>
    <name evidence="6" type="ORF">J2S63_001046</name>
</gene>
<feature type="compositionally biased region" description="Basic and acidic residues" evidence="3">
    <location>
        <begin position="228"/>
        <end position="238"/>
    </location>
</feature>
<sequence length="259" mass="28877">MAKPRPMREHKGIGFTIGVMLLKPLLWTFTRHRWREGTKLPETGGVVVVANHVSHVDPVTFAHFMWDHGRLPRYLAKDGLFRIRVLGWLLRDMGQIPVHRESDDASQAFTSAVAAVEEGKAVIVYPEGTLTRDPDLWPMVGRTGAARIALASGAPVVPVAQWGAHHLLYPYSAKPRLFPPTRIDMLVGDPVDLEDLRARPVTPETIHEATDRIMAAITALLEQVRGEKAPAERFDPRRAGVRTIGNPHTDKRAARRRTG</sequence>
<proteinExistence type="predicted"/>